<accession>A0A6J6EF27</accession>
<evidence type="ECO:0000313" key="1">
    <source>
        <dbReference type="EMBL" id="CAB4573814.1"/>
    </source>
</evidence>
<sequence>MTIQFLVAAVGLDHLGSLWIERRWKYDAIAAVDTSGHAKRVTCRGAVAIERKTDEFHSDEFAELAGELEPDLVPAMIGRRCSPDIGGELGTSDHLVADRRDIMLPTSGTEE</sequence>
<gene>
    <name evidence="1" type="ORF">UFOPK1650_00864</name>
</gene>
<dbReference type="AlphaFoldDB" id="A0A6J6EF27"/>
<protein>
    <submittedName>
        <fullName evidence="1">Unannotated protein</fullName>
    </submittedName>
</protein>
<dbReference type="EMBL" id="CAEZTJ010000138">
    <property type="protein sequence ID" value="CAB4573814.1"/>
    <property type="molecule type" value="Genomic_DNA"/>
</dbReference>
<name>A0A6J6EF27_9ZZZZ</name>
<proteinExistence type="predicted"/>
<organism evidence="1">
    <name type="scientific">freshwater metagenome</name>
    <dbReference type="NCBI Taxonomy" id="449393"/>
    <lineage>
        <taxon>unclassified sequences</taxon>
        <taxon>metagenomes</taxon>
        <taxon>ecological metagenomes</taxon>
    </lineage>
</organism>
<reference evidence="1" key="1">
    <citation type="submission" date="2020-05" db="EMBL/GenBank/DDBJ databases">
        <authorList>
            <person name="Chiriac C."/>
            <person name="Salcher M."/>
            <person name="Ghai R."/>
            <person name="Kavagutti S V."/>
        </authorList>
    </citation>
    <scope>NUCLEOTIDE SEQUENCE</scope>
</reference>